<dbReference type="EMBL" id="MT141782">
    <property type="protein sequence ID" value="QJA70315.1"/>
    <property type="molecule type" value="Genomic_DNA"/>
</dbReference>
<protein>
    <submittedName>
        <fullName evidence="1">Uncharacterized protein</fullName>
    </submittedName>
</protein>
<sequence length="104" mass="12274">MGFYDWLRKKLNIKDESTVYKIERIHLAMPKDDECVIFKFPIETPREVISNFDNLLVEFQNSSRRFISTNLEIDLTISKKDKMQIEGDKNSKSDITVRDAKTSR</sequence>
<reference evidence="1" key="1">
    <citation type="submission" date="2020-03" db="EMBL/GenBank/DDBJ databases">
        <title>The deep terrestrial virosphere.</title>
        <authorList>
            <person name="Holmfeldt K."/>
            <person name="Nilsson E."/>
            <person name="Simone D."/>
            <person name="Lopez-Fernandez M."/>
            <person name="Wu X."/>
            <person name="de Brujin I."/>
            <person name="Lundin D."/>
            <person name="Andersson A."/>
            <person name="Bertilsson S."/>
            <person name="Dopson M."/>
        </authorList>
    </citation>
    <scope>NUCLEOTIDE SEQUENCE</scope>
    <source>
        <strain evidence="1">MM415A03821</strain>
    </source>
</reference>
<evidence type="ECO:0000313" key="1">
    <source>
        <dbReference type="EMBL" id="QJA70315.1"/>
    </source>
</evidence>
<proteinExistence type="predicted"/>
<dbReference type="AlphaFoldDB" id="A0A6M3JMI9"/>
<name>A0A6M3JMI9_9ZZZZ</name>
<gene>
    <name evidence="1" type="ORF">MM415A03821_0010</name>
</gene>
<accession>A0A6M3JMI9</accession>
<organism evidence="1">
    <name type="scientific">viral metagenome</name>
    <dbReference type="NCBI Taxonomy" id="1070528"/>
    <lineage>
        <taxon>unclassified sequences</taxon>
        <taxon>metagenomes</taxon>
        <taxon>organismal metagenomes</taxon>
    </lineage>
</organism>